<dbReference type="PANTHER" id="PTHR22600:SF57">
    <property type="entry name" value="BETA-N-ACETYLHEXOSAMINIDASE"/>
    <property type="match status" value="1"/>
</dbReference>
<dbReference type="EMBL" id="JBHMCE010000022">
    <property type="protein sequence ID" value="MFB9533971.1"/>
    <property type="molecule type" value="Genomic_DNA"/>
</dbReference>
<dbReference type="Gene3D" id="3.30.379.10">
    <property type="entry name" value="Chitobiase/beta-hexosaminidase domain 2-like"/>
    <property type="match status" value="1"/>
</dbReference>
<dbReference type="InterPro" id="IPR029018">
    <property type="entry name" value="Hex-like_dom2"/>
</dbReference>
<evidence type="ECO:0000313" key="8">
    <source>
        <dbReference type="EMBL" id="MFB9533971.1"/>
    </source>
</evidence>
<dbReference type="RefSeq" id="WP_346119939.1">
    <property type="nucleotide sequence ID" value="NZ_BAAAXC010000009.1"/>
</dbReference>
<comment type="caution">
    <text evidence="8">The sequence shown here is derived from an EMBL/GenBank/DDBJ whole genome shotgun (WGS) entry which is preliminary data.</text>
</comment>
<evidence type="ECO:0000313" key="9">
    <source>
        <dbReference type="Proteomes" id="UP001589646"/>
    </source>
</evidence>
<dbReference type="InterPro" id="IPR017853">
    <property type="entry name" value="GH"/>
</dbReference>
<organism evidence="8 9">
    <name type="scientific">Nonomuraea roseola</name>
    <dbReference type="NCBI Taxonomy" id="46179"/>
    <lineage>
        <taxon>Bacteria</taxon>
        <taxon>Bacillati</taxon>
        <taxon>Actinomycetota</taxon>
        <taxon>Actinomycetes</taxon>
        <taxon>Streptosporangiales</taxon>
        <taxon>Streptosporangiaceae</taxon>
        <taxon>Nonomuraea</taxon>
    </lineage>
</organism>
<keyword evidence="4" id="KW-0378">Hydrolase</keyword>
<name>A0ABV5QGW3_9ACTN</name>
<dbReference type="SUPFAM" id="SSF51445">
    <property type="entry name" value="(Trans)glycosidases"/>
    <property type="match status" value="1"/>
</dbReference>
<evidence type="ECO:0000256" key="3">
    <source>
        <dbReference type="ARBA" id="ARBA00012663"/>
    </source>
</evidence>
<dbReference type="InterPro" id="IPR015882">
    <property type="entry name" value="HEX_bac_N"/>
</dbReference>
<gene>
    <name evidence="8" type="ORF">ACFFRN_45875</name>
</gene>
<dbReference type="EC" id="3.2.1.52" evidence="3"/>
<evidence type="ECO:0000259" key="7">
    <source>
        <dbReference type="Pfam" id="PF02838"/>
    </source>
</evidence>
<keyword evidence="9" id="KW-1185">Reference proteome</keyword>
<comment type="catalytic activity">
    <reaction evidence="1">
        <text>Hydrolysis of terminal non-reducing N-acetyl-D-hexosamine residues in N-acetyl-beta-D-hexosaminides.</text>
        <dbReference type="EC" id="3.2.1.52"/>
    </reaction>
</comment>
<evidence type="ECO:0000259" key="6">
    <source>
        <dbReference type="Pfam" id="PF00728"/>
    </source>
</evidence>
<dbReference type="InterPro" id="IPR015883">
    <property type="entry name" value="Glyco_hydro_20_cat"/>
</dbReference>
<keyword evidence="5" id="KW-0326">Glycosidase</keyword>
<dbReference type="Proteomes" id="UP001589646">
    <property type="component" value="Unassembled WGS sequence"/>
</dbReference>
<dbReference type="PRINTS" id="PR00738">
    <property type="entry name" value="GLHYDRLASE20"/>
</dbReference>
<protein>
    <recommendedName>
        <fullName evidence="3">beta-N-acetylhexosaminidase</fullName>
        <ecNumber evidence="3">3.2.1.52</ecNumber>
    </recommendedName>
</protein>
<feature type="domain" description="Glycoside hydrolase family 20 catalytic" evidence="6">
    <location>
        <begin position="168"/>
        <end position="524"/>
    </location>
</feature>
<dbReference type="SUPFAM" id="SSF55545">
    <property type="entry name" value="beta-N-acetylhexosaminidase-like domain"/>
    <property type="match status" value="1"/>
</dbReference>
<dbReference type="Gene3D" id="3.20.20.80">
    <property type="entry name" value="Glycosidases"/>
    <property type="match status" value="1"/>
</dbReference>
<proteinExistence type="inferred from homology"/>
<reference evidence="8 9" key="1">
    <citation type="submission" date="2024-09" db="EMBL/GenBank/DDBJ databases">
        <authorList>
            <person name="Sun Q."/>
            <person name="Mori K."/>
        </authorList>
    </citation>
    <scope>NUCLEOTIDE SEQUENCE [LARGE SCALE GENOMIC DNA]</scope>
    <source>
        <strain evidence="8 9">JCM 3323</strain>
    </source>
</reference>
<evidence type="ECO:0000256" key="2">
    <source>
        <dbReference type="ARBA" id="ARBA00006285"/>
    </source>
</evidence>
<dbReference type="Pfam" id="PF00728">
    <property type="entry name" value="Glyco_hydro_20"/>
    <property type="match status" value="1"/>
</dbReference>
<evidence type="ECO:0000256" key="4">
    <source>
        <dbReference type="ARBA" id="ARBA00022801"/>
    </source>
</evidence>
<accession>A0ABV5QGW3</accession>
<sequence>MIGVAPFRADAHPAIPATTTTVAVIPAPAHLEVHADEAAALGPRTVIKIHSRDNGARKVGSQFAQFLRTATGYRIPVGTADGDDHHSDSRARGATVELSTRGGAALGQEGYALNVKKNRVSIEAHTAEGLFRGVTTLRQLLPRQIESATQAEGPWTVPAVRISDTPRYGYRGAMLDVARRFFDVADVKRFIDHMAMYKLNALHLHLTDDQGWRLTVDERPALTQVGASTQSGWKPGTGGPWYYTKAQYREIVEYAANRFIDVIPEIDGPGHATAAKASLPEVNCDGQAVPPYSGFDVGLPPVCLAPEARPAVKAYLTDVLQEASRQSSADIVHIGGDEVPSITTEQMDWYVRSAGEVVTGEGKRVMGWHQIGAGTLPSGSLLQWWGDHGDQASIGTDRETGGVRDLRAGVAQGAQVIASPADRAYLDMKYDSTNPYGLSWAGLVNLRRAYEWDPISVTSSPDGAHRIVSEQQVAGVEAALWSDRAYRGSSSLPTSLDQFVPPSVYADFMTYPRLPAIAEVGWSPGAVRSYDDFQRRVVAHGQRWDLRGIGYYRAPDVPWVTAS</sequence>
<dbReference type="PANTHER" id="PTHR22600">
    <property type="entry name" value="BETA-HEXOSAMINIDASE"/>
    <property type="match status" value="1"/>
</dbReference>
<comment type="similarity">
    <text evidence="2">Belongs to the glycosyl hydrolase 20 family.</text>
</comment>
<evidence type="ECO:0000256" key="1">
    <source>
        <dbReference type="ARBA" id="ARBA00001231"/>
    </source>
</evidence>
<evidence type="ECO:0000256" key="5">
    <source>
        <dbReference type="ARBA" id="ARBA00023295"/>
    </source>
</evidence>
<dbReference type="InterPro" id="IPR025705">
    <property type="entry name" value="Beta_hexosaminidase_sua/sub"/>
</dbReference>
<feature type="domain" description="Beta-hexosaminidase bacterial type N-terminal" evidence="7">
    <location>
        <begin position="23"/>
        <end position="164"/>
    </location>
</feature>
<dbReference type="Pfam" id="PF02838">
    <property type="entry name" value="Glyco_hydro_20b"/>
    <property type="match status" value="1"/>
</dbReference>